<evidence type="ECO:0000313" key="1">
    <source>
        <dbReference type="EMBL" id="HIS74391.1"/>
    </source>
</evidence>
<dbReference type="EMBL" id="DVJQ01000044">
    <property type="protein sequence ID" value="HIS74391.1"/>
    <property type="molecule type" value="Genomic_DNA"/>
</dbReference>
<evidence type="ECO:0000313" key="2">
    <source>
        <dbReference type="Proteomes" id="UP000886865"/>
    </source>
</evidence>
<dbReference type="Gene3D" id="3.40.50.1000">
    <property type="entry name" value="HAD superfamily/HAD-like"/>
    <property type="match status" value="1"/>
</dbReference>
<reference evidence="1" key="1">
    <citation type="submission" date="2020-10" db="EMBL/GenBank/DDBJ databases">
        <authorList>
            <person name="Gilroy R."/>
        </authorList>
    </citation>
    <scope>NUCLEOTIDE SEQUENCE</scope>
    <source>
        <strain evidence="1">CHK152-2871</strain>
    </source>
</reference>
<accession>A0A9D1JXU7</accession>
<proteinExistence type="predicted"/>
<sequence length="111" mass="13361">MFTKKILIDLDGVLNEYGKEKFNENYIPEIKLGAYEFLETLSHNAELYLFTSRNLMLATKWLINNNLDKFFKDVTNVKLPSYLYIDDRTICFKGDYHKTLEEIENFKVYWR</sequence>
<organism evidence="1 2">
    <name type="scientific">Candidatus Galligastranaerophilus intestinavium</name>
    <dbReference type="NCBI Taxonomy" id="2840836"/>
    <lineage>
        <taxon>Bacteria</taxon>
        <taxon>Candidatus Galligastranaerophilus</taxon>
    </lineage>
</organism>
<evidence type="ECO:0008006" key="3">
    <source>
        <dbReference type="Google" id="ProtNLM"/>
    </source>
</evidence>
<comment type="caution">
    <text evidence="1">The sequence shown here is derived from an EMBL/GenBank/DDBJ whole genome shotgun (WGS) entry which is preliminary data.</text>
</comment>
<dbReference type="InterPro" id="IPR023214">
    <property type="entry name" value="HAD_sf"/>
</dbReference>
<dbReference type="Proteomes" id="UP000886865">
    <property type="component" value="Unassembled WGS sequence"/>
</dbReference>
<reference evidence="1" key="2">
    <citation type="journal article" date="2021" name="PeerJ">
        <title>Extensive microbial diversity within the chicken gut microbiome revealed by metagenomics and culture.</title>
        <authorList>
            <person name="Gilroy R."/>
            <person name="Ravi A."/>
            <person name="Getino M."/>
            <person name="Pursley I."/>
            <person name="Horton D.L."/>
            <person name="Alikhan N.F."/>
            <person name="Baker D."/>
            <person name="Gharbi K."/>
            <person name="Hall N."/>
            <person name="Watson M."/>
            <person name="Adriaenssens E.M."/>
            <person name="Foster-Nyarko E."/>
            <person name="Jarju S."/>
            <person name="Secka A."/>
            <person name="Antonio M."/>
            <person name="Oren A."/>
            <person name="Chaudhuri R.R."/>
            <person name="La Ragione R."/>
            <person name="Hildebrand F."/>
            <person name="Pallen M.J."/>
        </authorList>
    </citation>
    <scope>NUCLEOTIDE SEQUENCE</scope>
    <source>
        <strain evidence="1">CHK152-2871</strain>
    </source>
</reference>
<name>A0A9D1JXU7_9BACT</name>
<dbReference type="InterPro" id="IPR036412">
    <property type="entry name" value="HAD-like_sf"/>
</dbReference>
<protein>
    <recommendedName>
        <fullName evidence="3">FCP1 homology domain-containing protein</fullName>
    </recommendedName>
</protein>
<dbReference type="SUPFAM" id="SSF56784">
    <property type="entry name" value="HAD-like"/>
    <property type="match status" value="1"/>
</dbReference>
<dbReference type="AlphaFoldDB" id="A0A9D1JXU7"/>
<gene>
    <name evidence="1" type="ORF">IAA86_05170</name>
</gene>